<dbReference type="Pfam" id="PF02548">
    <property type="entry name" value="Pantoate_transf"/>
    <property type="match status" value="1"/>
</dbReference>
<comment type="subunit">
    <text evidence="2">Homodecamer; pentamer of dimers.</text>
</comment>
<dbReference type="RefSeq" id="WP_136559112.1">
    <property type="nucleotide sequence ID" value="NZ_STGT01000004.1"/>
</dbReference>
<comment type="similarity">
    <text evidence="1">Belongs to the PanB family.</text>
</comment>
<dbReference type="InterPro" id="IPR015813">
    <property type="entry name" value="Pyrv/PenolPyrv_kinase-like_dom"/>
</dbReference>
<gene>
    <name evidence="6" type="ORF">E9677_16105</name>
</gene>
<evidence type="ECO:0000256" key="3">
    <source>
        <dbReference type="ARBA" id="ARBA00012618"/>
    </source>
</evidence>
<name>A0ABY2QQL2_9HYPH</name>
<keyword evidence="7" id="KW-1185">Reference proteome</keyword>
<comment type="caution">
    <text evidence="6">The sequence shown here is derived from an EMBL/GenBank/DDBJ whole genome shotgun (WGS) entry which is preliminary data.</text>
</comment>
<organism evidence="6 7">
    <name type="scientific">Rhizobium rhizophilum</name>
    <dbReference type="NCBI Taxonomy" id="1850373"/>
    <lineage>
        <taxon>Bacteria</taxon>
        <taxon>Pseudomonadati</taxon>
        <taxon>Pseudomonadota</taxon>
        <taxon>Alphaproteobacteria</taxon>
        <taxon>Hyphomicrobiales</taxon>
        <taxon>Rhizobiaceae</taxon>
        <taxon>Rhizobium/Agrobacterium group</taxon>
        <taxon>Rhizobium</taxon>
    </lineage>
</organism>
<reference evidence="6 7" key="1">
    <citation type="submission" date="2019-04" db="EMBL/GenBank/DDBJ databases">
        <title>Genome sequence of strain 7209-2.</title>
        <authorList>
            <person name="Gao J."/>
            <person name="Sun J."/>
        </authorList>
    </citation>
    <scope>NUCLEOTIDE SEQUENCE [LARGE SCALE GENOMIC DNA]</scope>
    <source>
        <strain evidence="6 7">7209-2</strain>
    </source>
</reference>
<evidence type="ECO:0000256" key="5">
    <source>
        <dbReference type="ARBA" id="ARBA00022679"/>
    </source>
</evidence>
<dbReference type="Proteomes" id="UP000309667">
    <property type="component" value="Unassembled WGS sequence"/>
</dbReference>
<evidence type="ECO:0000256" key="2">
    <source>
        <dbReference type="ARBA" id="ARBA00011424"/>
    </source>
</evidence>
<evidence type="ECO:0000256" key="1">
    <source>
        <dbReference type="ARBA" id="ARBA00008676"/>
    </source>
</evidence>
<keyword evidence="5" id="KW-0808">Transferase</keyword>
<dbReference type="SUPFAM" id="SSF51621">
    <property type="entry name" value="Phosphoenolpyruvate/pyruvate domain"/>
    <property type="match status" value="1"/>
</dbReference>
<evidence type="ECO:0000313" key="6">
    <source>
        <dbReference type="EMBL" id="THV12314.1"/>
    </source>
</evidence>
<dbReference type="InterPro" id="IPR003700">
    <property type="entry name" value="Pantoate_hydroxy_MeTrfase"/>
</dbReference>
<evidence type="ECO:0000313" key="7">
    <source>
        <dbReference type="Proteomes" id="UP000309667"/>
    </source>
</evidence>
<dbReference type="InterPro" id="IPR040442">
    <property type="entry name" value="Pyrv_kinase-like_dom_sf"/>
</dbReference>
<dbReference type="PANTHER" id="PTHR20881:SF0">
    <property type="entry name" value="3-METHYL-2-OXOBUTANOATE HYDROXYMETHYLTRANSFERASE"/>
    <property type="match status" value="1"/>
</dbReference>
<accession>A0ABY2QQL2</accession>
<proteinExistence type="inferred from homology"/>
<evidence type="ECO:0000256" key="4">
    <source>
        <dbReference type="ARBA" id="ARBA00022655"/>
    </source>
</evidence>
<dbReference type="Gene3D" id="3.20.20.60">
    <property type="entry name" value="Phosphoenolpyruvate-binding domains"/>
    <property type="match status" value="1"/>
</dbReference>
<dbReference type="EC" id="2.1.2.11" evidence="3"/>
<dbReference type="PANTHER" id="PTHR20881">
    <property type="entry name" value="3-METHYL-2-OXOBUTANOATE HYDROXYMETHYLTRANSFERASE"/>
    <property type="match status" value="1"/>
</dbReference>
<protein>
    <recommendedName>
        <fullName evidence="3">3-methyl-2-oxobutanoate hydroxymethyltransferase</fullName>
        <ecNumber evidence="3">2.1.2.11</ecNumber>
    </recommendedName>
</protein>
<keyword evidence="4" id="KW-0566">Pantothenate biosynthesis</keyword>
<dbReference type="EMBL" id="STGT01000004">
    <property type="protein sequence ID" value="THV12314.1"/>
    <property type="molecule type" value="Genomic_DNA"/>
</dbReference>
<sequence length="279" mass="30451">MVHRNTRPTVSDIRAMKSRGEKISMLYVTTIDEAAAANAAGVHMLSIEGRVFSPQMREAAGNCFVQVGLPYGGWGTFQGQHLATAEDYLRAAYHFTAMGGDCFYCAASFDVQKALCDNHVPIVAHVGLIPSYITWTGFRAVGKTAAEATTVWSEVKRLEAIGCFGAELECVPDRIGAYISKNTSMIMLGMGAGPDADAQYLFAEDVLGHTDGHKPRHAKTYRNFAAEFQRLQAERISAFQEFVADVNSGAYPERQHNVSIPDSEYEAFVAGINDQTPSH</sequence>